<feature type="transmembrane region" description="Helical" evidence="8">
    <location>
        <begin position="174"/>
        <end position="194"/>
    </location>
</feature>
<evidence type="ECO:0000256" key="5">
    <source>
        <dbReference type="ARBA" id="ARBA00022692"/>
    </source>
</evidence>
<dbReference type="Proteomes" id="UP001158049">
    <property type="component" value="Unassembled WGS sequence"/>
</dbReference>
<evidence type="ECO:0000256" key="8">
    <source>
        <dbReference type="SAM" id="Phobius"/>
    </source>
</evidence>
<evidence type="ECO:0000313" key="10">
    <source>
        <dbReference type="EMBL" id="SMP51355.1"/>
    </source>
</evidence>
<reference evidence="10 11" key="1">
    <citation type="submission" date="2017-05" db="EMBL/GenBank/DDBJ databases">
        <authorList>
            <person name="Varghese N."/>
            <person name="Submissions S."/>
        </authorList>
    </citation>
    <scope>NUCLEOTIDE SEQUENCE [LARGE SCALE GENOMIC DNA]</scope>
    <source>
        <strain evidence="10 11">DSM 26001</strain>
    </source>
</reference>
<evidence type="ECO:0000259" key="9">
    <source>
        <dbReference type="Pfam" id="PF00892"/>
    </source>
</evidence>
<gene>
    <name evidence="10" type="ORF">SAMN06295970_1039</name>
</gene>
<feature type="transmembrane region" description="Helical" evidence="8">
    <location>
        <begin position="99"/>
        <end position="116"/>
    </location>
</feature>
<feature type="transmembrane region" description="Helical" evidence="8">
    <location>
        <begin position="123"/>
        <end position="140"/>
    </location>
</feature>
<feature type="transmembrane region" description="Helical" evidence="8">
    <location>
        <begin position="146"/>
        <end position="162"/>
    </location>
</feature>
<evidence type="ECO:0000256" key="3">
    <source>
        <dbReference type="ARBA" id="ARBA00022448"/>
    </source>
</evidence>
<dbReference type="NCBIfam" id="TIGR00688">
    <property type="entry name" value="rarD"/>
    <property type="match status" value="1"/>
</dbReference>
<name>A0ABY1Q102_9BURK</name>
<feature type="transmembrane region" description="Helical" evidence="8">
    <location>
        <begin position="5"/>
        <end position="22"/>
    </location>
</feature>
<dbReference type="InterPro" id="IPR004626">
    <property type="entry name" value="RarD"/>
</dbReference>
<organism evidence="10 11">
    <name type="scientific">Noviherbaspirillum suwonense</name>
    <dbReference type="NCBI Taxonomy" id="1224511"/>
    <lineage>
        <taxon>Bacteria</taxon>
        <taxon>Pseudomonadati</taxon>
        <taxon>Pseudomonadota</taxon>
        <taxon>Betaproteobacteria</taxon>
        <taxon>Burkholderiales</taxon>
        <taxon>Oxalobacteraceae</taxon>
        <taxon>Noviherbaspirillum</taxon>
    </lineage>
</organism>
<dbReference type="PANTHER" id="PTHR22911:SF137">
    <property type="entry name" value="SOLUTE CARRIER FAMILY 35 MEMBER G2-RELATED"/>
    <property type="match status" value="1"/>
</dbReference>
<feature type="transmembrane region" description="Helical" evidence="8">
    <location>
        <begin position="206"/>
        <end position="229"/>
    </location>
</feature>
<evidence type="ECO:0000256" key="2">
    <source>
        <dbReference type="ARBA" id="ARBA00007362"/>
    </source>
</evidence>
<feature type="transmembrane region" description="Helical" evidence="8">
    <location>
        <begin position="262"/>
        <end position="280"/>
    </location>
</feature>
<feature type="transmembrane region" description="Helical" evidence="8">
    <location>
        <begin position="236"/>
        <end position="256"/>
    </location>
</feature>
<proteinExistence type="inferred from homology"/>
<feature type="domain" description="EamA" evidence="9">
    <location>
        <begin position="3"/>
        <end position="139"/>
    </location>
</feature>
<dbReference type="RefSeq" id="WP_283441288.1">
    <property type="nucleotide sequence ID" value="NZ_FXUL01000003.1"/>
</dbReference>
<protein>
    <submittedName>
        <fullName evidence="10">Chloramphenicol-sensitive protein RarD</fullName>
    </submittedName>
</protein>
<keyword evidence="7 8" id="KW-0472">Membrane</keyword>
<feature type="transmembrane region" description="Helical" evidence="8">
    <location>
        <begin position="34"/>
        <end position="51"/>
    </location>
</feature>
<keyword evidence="4" id="KW-1003">Cell membrane</keyword>
<comment type="caution">
    <text evidence="10">The sequence shown here is derived from an EMBL/GenBank/DDBJ whole genome shotgun (WGS) entry which is preliminary data.</text>
</comment>
<evidence type="ECO:0000256" key="1">
    <source>
        <dbReference type="ARBA" id="ARBA00004651"/>
    </source>
</evidence>
<comment type="subcellular location">
    <subcellularLocation>
        <location evidence="1">Cell membrane</location>
        <topology evidence="1">Multi-pass membrane protein</topology>
    </subcellularLocation>
</comment>
<sequence length="291" mass="31815">MNPGMLYAALAFVAWGLFPLYFKALRSIPAQEILAHRMVWSLVFLAAVLLWRRQWSWLAAVARQPRVLAGFAASALLLSTNWGIYIWSVNHDRVVDASLGYFINPLVNVVLGFLLLKERMRPLQWSAVALAAAGVAWLTWDAGHPPWISLALGLTFGFYGLLRKTASLGALEGLSLETILLFPFAAGYLLWLAQSGQNGFAAATPLPQALMALSGPVTAIPLLAFAAAARRLPLSLLGLMQYVVPTMQLLLGVWLYHEPFGTGRLIGFALIWGGLALYSAEGAARSWRRRG</sequence>
<evidence type="ECO:0000256" key="6">
    <source>
        <dbReference type="ARBA" id="ARBA00022989"/>
    </source>
</evidence>
<keyword evidence="6 8" id="KW-1133">Transmembrane helix</keyword>
<keyword evidence="3" id="KW-0813">Transport</keyword>
<evidence type="ECO:0000256" key="7">
    <source>
        <dbReference type="ARBA" id="ARBA00023136"/>
    </source>
</evidence>
<dbReference type="Pfam" id="PF00892">
    <property type="entry name" value="EamA"/>
    <property type="match status" value="1"/>
</dbReference>
<keyword evidence="11" id="KW-1185">Reference proteome</keyword>
<keyword evidence="5 8" id="KW-0812">Transmembrane</keyword>
<feature type="transmembrane region" description="Helical" evidence="8">
    <location>
        <begin position="67"/>
        <end position="87"/>
    </location>
</feature>
<comment type="similarity">
    <text evidence="2">Belongs to the EamA transporter family.</text>
</comment>
<dbReference type="InterPro" id="IPR000620">
    <property type="entry name" value="EamA_dom"/>
</dbReference>
<evidence type="ECO:0000256" key="4">
    <source>
        <dbReference type="ARBA" id="ARBA00022475"/>
    </source>
</evidence>
<dbReference type="EMBL" id="FXUL01000003">
    <property type="protein sequence ID" value="SMP51355.1"/>
    <property type="molecule type" value="Genomic_DNA"/>
</dbReference>
<evidence type="ECO:0000313" key="11">
    <source>
        <dbReference type="Proteomes" id="UP001158049"/>
    </source>
</evidence>
<dbReference type="SUPFAM" id="SSF103481">
    <property type="entry name" value="Multidrug resistance efflux transporter EmrE"/>
    <property type="match status" value="2"/>
</dbReference>
<dbReference type="InterPro" id="IPR037185">
    <property type="entry name" value="EmrE-like"/>
</dbReference>
<dbReference type="PANTHER" id="PTHR22911">
    <property type="entry name" value="ACYL-MALONYL CONDENSING ENZYME-RELATED"/>
    <property type="match status" value="1"/>
</dbReference>
<accession>A0ABY1Q102</accession>